<name>A0A841BT41_9ACTN</name>
<keyword evidence="2" id="KW-0472">Membrane</keyword>
<feature type="transmembrane region" description="Helical" evidence="2">
    <location>
        <begin position="115"/>
        <end position="138"/>
    </location>
</feature>
<comment type="caution">
    <text evidence="3">The sequence shown here is derived from an EMBL/GenBank/DDBJ whole genome shotgun (WGS) entry which is preliminary data.</text>
</comment>
<reference evidence="3 4" key="1">
    <citation type="submission" date="2020-08" db="EMBL/GenBank/DDBJ databases">
        <title>Sequencing the genomes of 1000 actinobacteria strains.</title>
        <authorList>
            <person name="Klenk H.-P."/>
        </authorList>
    </citation>
    <scope>NUCLEOTIDE SEQUENCE [LARGE SCALE GENOMIC DNA]</scope>
    <source>
        <strain evidence="3 4">DSM 45362</strain>
    </source>
</reference>
<evidence type="ECO:0000256" key="1">
    <source>
        <dbReference type="SAM" id="MobiDB-lite"/>
    </source>
</evidence>
<feature type="region of interest" description="Disordered" evidence="1">
    <location>
        <begin position="145"/>
        <end position="190"/>
    </location>
</feature>
<accession>A0A841BT41</accession>
<keyword evidence="4" id="KW-1185">Reference proteome</keyword>
<dbReference type="AlphaFoldDB" id="A0A841BT41"/>
<proteinExistence type="predicted"/>
<dbReference type="Proteomes" id="UP000587527">
    <property type="component" value="Unassembled WGS sequence"/>
</dbReference>
<keyword evidence="2" id="KW-1133">Transmembrane helix</keyword>
<dbReference type="EMBL" id="JACHMN010000002">
    <property type="protein sequence ID" value="MBB5870578.1"/>
    <property type="molecule type" value="Genomic_DNA"/>
</dbReference>
<evidence type="ECO:0000256" key="2">
    <source>
        <dbReference type="SAM" id="Phobius"/>
    </source>
</evidence>
<feature type="transmembrane region" description="Helical" evidence="2">
    <location>
        <begin position="51"/>
        <end position="70"/>
    </location>
</feature>
<evidence type="ECO:0008006" key="5">
    <source>
        <dbReference type="Google" id="ProtNLM"/>
    </source>
</evidence>
<evidence type="ECO:0000313" key="3">
    <source>
        <dbReference type="EMBL" id="MBB5870578.1"/>
    </source>
</evidence>
<protein>
    <recommendedName>
        <fullName evidence="5">DUF2637 domain-containing protein</fullName>
    </recommendedName>
</protein>
<keyword evidence="2" id="KW-0812">Transmembrane</keyword>
<gene>
    <name evidence="3" type="ORF">F4553_003957</name>
</gene>
<dbReference type="RefSeq" id="WP_184838061.1">
    <property type="nucleotide sequence ID" value="NZ_JACHMN010000002.1"/>
</dbReference>
<organism evidence="3 4">
    <name type="scientific">Allocatelliglobosispora scoriae</name>
    <dbReference type="NCBI Taxonomy" id="643052"/>
    <lineage>
        <taxon>Bacteria</taxon>
        <taxon>Bacillati</taxon>
        <taxon>Actinomycetota</taxon>
        <taxon>Actinomycetes</taxon>
        <taxon>Micromonosporales</taxon>
        <taxon>Micromonosporaceae</taxon>
        <taxon>Allocatelliglobosispora</taxon>
    </lineage>
</organism>
<sequence length="269" mass="27980">MTTTPNPSTRGRGWAYTGTILGGGISIAANVAHSFVPPAGAPDTWAPNPGAVAGSIVWPVILFIAVEILARVRWPEGLWWSVMRFGGMLPVALVAGLVSYRHLSSLLRFYGEDAIVSILGPLAVDGLMVMATSALLVLGNRTTEPTTAPADTTTQPAFSTPVTPQRADSAYPPAATHHHHDTPADTVVGDDPVALPAHLIRAAQFATANHANTHPHERMTGDDLAAAINVTPGVARLLLAAIEPTTTVVEPAVPAHVNGHAVQITAGAR</sequence>
<evidence type="ECO:0000313" key="4">
    <source>
        <dbReference type="Proteomes" id="UP000587527"/>
    </source>
</evidence>
<feature type="compositionally biased region" description="Low complexity" evidence="1">
    <location>
        <begin position="145"/>
        <end position="157"/>
    </location>
</feature>
<feature type="transmembrane region" description="Helical" evidence="2">
    <location>
        <begin position="12"/>
        <end position="31"/>
    </location>
</feature>
<feature type="transmembrane region" description="Helical" evidence="2">
    <location>
        <begin position="82"/>
        <end position="103"/>
    </location>
</feature>